<dbReference type="EMBL" id="BART01019713">
    <property type="protein sequence ID" value="GAG95319.1"/>
    <property type="molecule type" value="Genomic_DNA"/>
</dbReference>
<name>X1BHB2_9ZZZZ</name>
<reference evidence="1" key="1">
    <citation type="journal article" date="2014" name="Front. Microbiol.">
        <title>High frequency of phylogenetically diverse reductive dehalogenase-homologous genes in deep subseafloor sedimentary metagenomes.</title>
        <authorList>
            <person name="Kawai M."/>
            <person name="Futagami T."/>
            <person name="Toyoda A."/>
            <person name="Takaki Y."/>
            <person name="Nishi S."/>
            <person name="Hori S."/>
            <person name="Arai W."/>
            <person name="Tsubouchi T."/>
            <person name="Morono Y."/>
            <person name="Uchiyama I."/>
            <person name="Ito T."/>
            <person name="Fujiyama A."/>
            <person name="Inagaki F."/>
            <person name="Takami H."/>
        </authorList>
    </citation>
    <scope>NUCLEOTIDE SEQUENCE</scope>
    <source>
        <strain evidence="1">Expedition CK06-06</strain>
    </source>
</reference>
<gene>
    <name evidence="1" type="ORF">S01H4_36816</name>
</gene>
<evidence type="ECO:0000313" key="1">
    <source>
        <dbReference type="EMBL" id="GAG95319.1"/>
    </source>
</evidence>
<proteinExistence type="predicted"/>
<accession>X1BHB2</accession>
<dbReference type="AlphaFoldDB" id="X1BHB2"/>
<protein>
    <submittedName>
        <fullName evidence="1">Uncharacterized protein</fullName>
    </submittedName>
</protein>
<organism evidence="1">
    <name type="scientific">marine sediment metagenome</name>
    <dbReference type="NCBI Taxonomy" id="412755"/>
    <lineage>
        <taxon>unclassified sequences</taxon>
        <taxon>metagenomes</taxon>
        <taxon>ecological metagenomes</taxon>
    </lineage>
</organism>
<feature type="non-terminal residue" evidence="1">
    <location>
        <position position="1"/>
    </location>
</feature>
<comment type="caution">
    <text evidence="1">The sequence shown here is derived from an EMBL/GenBank/DDBJ whole genome shotgun (WGS) entry which is preliminary data.</text>
</comment>
<sequence length="33" mass="3930">HKNISYYLMVYNKNCSYFGTFEIKPVDLKKIGD</sequence>